<organism evidence="2 3">
    <name type="scientific">Mycena rosella</name>
    <name type="common">Pink bonnet</name>
    <name type="synonym">Agaricus rosellus</name>
    <dbReference type="NCBI Taxonomy" id="1033263"/>
    <lineage>
        <taxon>Eukaryota</taxon>
        <taxon>Fungi</taxon>
        <taxon>Dikarya</taxon>
        <taxon>Basidiomycota</taxon>
        <taxon>Agaricomycotina</taxon>
        <taxon>Agaricomycetes</taxon>
        <taxon>Agaricomycetidae</taxon>
        <taxon>Agaricales</taxon>
        <taxon>Marasmiineae</taxon>
        <taxon>Mycenaceae</taxon>
        <taxon>Mycena</taxon>
    </lineage>
</organism>
<evidence type="ECO:0000313" key="3">
    <source>
        <dbReference type="Proteomes" id="UP001221757"/>
    </source>
</evidence>
<proteinExistence type="predicted"/>
<sequence length="265" mass="29488">MLRLYGGSSGSFARLNLFGSKPRRRTTAASSPTLFYSVAGLSVSTAMQQRAASQIRFQSKHFSFSGVHCCRYSSFRRAKSHHGPTAAGTSIDSYYHQYFSTNSSHYDFDTYSDNTDSCLYDRNTGSDHIPTSSPGALFSTPPGTTSDALATIIPGTAAYSTAPQGAVRSRGRQQPEQRKQSRVTLSKPTQAEKPRWKICWLCHWSCFLPDFDIQFLLCLPQASKIYPPTTPWFDIHRRKSFQRPEFPAKALNGSSSDAKCLEPLI</sequence>
<protein>
    <submittedName>
        <fullName evidence="2">Uncharacterized protein</fullName>
    </submittedName>
</protein>
<dbReference type="Proteomes" id="UP001221757">
    <property type="component" value="Unassembled WGS sequence"/>
</dbReference>
<dbReference type="EMBL" id="JARKIE010000013">
    <property type="protein sequence ID" value="KAJ7703236.1"/>
    <property type="molecule type" value="Genomic_DNA"/>
</dbReference>
<feature type="region of interest" description="Disordered" evidence="1">
    <location>
        <begin position="161"/>
        <end position="188"/>
    </location>
</feature>
<reference evidence="2" key="1">
    <citation type="submission" date="2023-03" db="EMBL/GenBank/DDBJ databases">
        <title>Massive genome expansion in bonnet fungi (Mycena s.s.) driven by repeated elements and novel gene families across ecological guilds.</title>
        <authorList>
            <consortium name="Lawrence Berkeley National Laboratory"/>
            <person name="Harder C.B."/>
            <person name="Miyauchi S."/>
            <person name="Viragh M."/>
            <person name="Kuo A."/>
            <person name="Thoen E."/>
            <person name="Andreopoulos B."/>
            <person name="Lu D."/>
            <person name="Skrede I."/>
            <person name="Drula E."/>
            <person name="Henrissat B."/>
            <person name="Morin E."/>
            <person name="Kohler A."/>
            <person name="Barry K."/>
            <person name="LaButti K."/>
            <person name="Morin E."/>
            <person name="Salamov A."/>
            <person name="Lipzen A."/>
            <person name="Mereny Z."/>
            <person name="Hegedus B."/>
            <person name="Baldrian P."/>
            <person name="Stursova M."/>
            <person name="Weitz H."/>
            <person name="Taylor A."/>
            <person name="Grigoriev I.V."/>
            <person name="Nagy L.G."/>
            <person name="Martin F."/>
            <person name="Kauserud H."/>
        </authorList>
    </citation>
    <scope>NUCLEOTIDE SEQUENCE</scope>
    <source>
        <strain evidence="2">CBHHK067</strain>
    </source>
</reference>
<comment type="caution">
    <text evidence="2">The sequence shown here is derived from an EMBL/GenBank/DDBJ whole genome shotgun (WGS) entry which is preliminary data.</text>
</comment>
<evidence type="ECO:0000313" key="2">
    <source>
        <dbReference type="EMBL" id="KAJ7703236.1"/>
    </source>
</evidence>
<gene>
    <name evidence="2" type="ORF">B0H17DRAFT_96759</name>
</gene>
<accession>A0AAD7GNS6</accession>
<keyword evidence="3" id="KW-1185">Reference proteome</keyword>
<evidence type="ECO:0000256" key="1">
    <source>
        <dbReference type="SAM" id="MobiDB-lite"/>
    </source>
</evidence>
<name>A0AAD7GNS6_MYCRO</name>
<dbReference type="AlphaFoldDB" id="A0AAD7GNS6"/>